<protein>
    <submittedName>
        <fullName evidence="4">DUF4212 domain-containing protein</fullName>
    </submittedName>
</protein>
<evidence type="ECO:0000313" key="5">
    <source>
        <dbReference type="Proteomes" id="UP000717364"/>
    </source>
</evidence>
<reference evidence="4" key="1">
    <citation type="submission" date="2020-11" db="EMBL/GenBank/DDBJ databases">
        <authorList>
            <person name="Konstantinou D."/>
            <person name="Gkelis S."/>
            <person name="Popin R."/>
            <person name="Fewer D."/>
            <person name="Sivonen K."/>
        </authorList>
    </citation>
    <scope>NUCLEOTIDE SEQUENCE</scope>
    <source>
        <strain evidence="4">TAU-MAC 1115</strain>
    </source>
</reference>
<reference evidence="4" key="2">
    <citation type="journal article" date="2021" name="Mar. Drugs">
        <title>Genome Reduction and Secondary Metabolism of the Marine Sponge-Associated Cyanobacterium Leptothoe.</title>
        <authorList>
            <person name="Konstantinou D."/>
            <person name="Popin R.V."/>
            <person name="Fewer D.P."/>
            <person name="Sivonen K."/>
            <person name="Gkelis S."/>
        </authorList>
    </citation>
    <scope>NUCLEOTIDE SEQUENCE</scope>
    <source>
        <strain evidence="4">TAU-MAC 1115</strain>
    </source>
</reference>
<feature type="transmembrane region" description="Helical" evidence="2">
    <location>
        <begin position="52"/>
        <end position="72"/>
    </location>
</feature>
<dbReference type="RefSeq" id="WP_215607182.1">
    <property type="nucleotide sequence ID" value="NZ_JADOES010000003.1"/>
</dbReference>
<sequence length="100" mass="11494">MRDFSRRQSYWNTNITTIQLLLTVWATVSLVCSILIVDLLNQIQFFGLPLGFWIAQQGSILTFVGLTFLYASEMDTLDQRYRSRQGESEPKAVSKQEIGE</sequence>
<proteinExistence type="predicted"/>
<dbReference type="Pfam" id="PF13937">
    <property type="entry name" value="DUF4212"/>
    <property type="match status" value="1"/>
</dbReference>
<keyword evidence="2" id="KW-0472">Membrane</keyword>
<gene>
    <name evidence="4" type="ORF">IXB50_01535</name>
</gene>
<evidence type="ECO:0000259" key="3">
    <source>
        <dbReference type="Pfam" id="PF13937"/>
    </source>
</evidence>
<evidence type="ECO:0000256" key="1">
    <source>
        <dbReference type="SAM" id="MobiDB-lite"/>
    </source>
</evidence>
<keyword evidence="2" id="KW-1133">Transmembrane helix</keyword>
<dbReference type="InterPro" id="IPR019886">
    <property type="entry name" value="Na_symporter_ssu"/>
</dbReference>
<evidence type="ECO:0000313" key="4">
    <source>
        <dbReference type="EMBL" id="MBT9314104.1"/>
    </source>
</evidence>
<accession>A0A947DCR7</accession>
<dbReference type="EMBL" id="JADOES010000003">
    <property type="protein sequence ID" value="MBT9314104.1"/>
    <property type="molecule type" value="Genomic_DNA"/>
</dbReference>
<keyword evidence="2" id="KW-0812">Transmembrane</keyword>
<name>A0A947DCR7_9CYAN</name>
<dbReference type="Proteomes" id="UP000717364">
    <property type="component" value="Unassembled WGS sequence"/>
</dbReference>
<dbReference type="AlphaFoldDB" id="A0A947DCR7"/>
<feature type="domain" description="Sodium symporter small subunit" evidence="3">
    <location>
        <begin position="7"/>
        <end position="82"/>
    </location>
</feature>
<evidence type="ECO:0000256" key="2">
    <source>
        <dbReference type="SAM" id="Phobius"/>
    </source>
</evidence>
<organism evidence="4 5">
    <name type="scientific">Leptothoe spongobia TAU-MAC 1115</name>
    <dbReference type="NCBI Taxonomy" id="1967444"/>
    <lineage>
        <taxon>Bacteria</taxon>
        <taxon>Bacillati</taxon>
        <taxon>Cyanobacteriota</taxon>
        <taxon>Cyanophyceae</taxon>
        <taxon>Nodosilineales</taxon>
        <taxon>Cymatolegaceae</taxon>
        <taxon>Leptothoe</taxon>
        <taxon>Leptothoe spongobia</taxon>
    </lineage>
</organism>
<keyword evidence="5" id="KW-1185">Reference proteome</keyword>
<dbReference type="NCBIfam" id="TIGR03647">
    <property type="entry name" value="Na_symport_sm"/>
    <property type="match status" value="1"/>
</dbReference>
<feature type="region of interest" description="Disordered" evidence="1">
    <location>
        <begin position="81"/>
        <end position="100"/>
    </location>
</feature>
<feature type="transmembrane region" description="Helical" evidence="2">
    <location>
        <begin position="20"/>
        <end position="40"/>
    </location>
</feature>
<comment type="caution">
    <text evidence="4">The sequence shown here is derived from an EMBL/GenBank/DDBJ whole genome shotgun (WGS) entry which is preliminary data.</text>
</comment>